<feature type="transmembrane region" description="Helical" evidence="1">
    <location>
        <begin position="12"/>
        <end position="30"/>
    </location>
</feature>
<keyword evidence="1" id="KW-1133">Transmembrane helix</keyword>
<accession>A0A1Y2L2J5</accession>
<dbReference type="RefSeq" id="WP_085582515.1">
    <property type="nucleotide sequence ID" value="NZ_JFKA01000004.1"/>
</dbReference>
<comment type="caution">
    <text evidence="2">The sequence shown here is derived from an EMBL/GenBank/DDBJ whole genome shotgun (WGS) entry which is preliminary data.</text>
</comment>
<proteinExistence type="predicted"/>
<dbReference type="AlphaFoldDB" id="A0A1Y2L2J5"/>
<sequence length="81" mass="9001">MGWPGNNRAGGGEQACFAVGFTVGFTAVFLKRFESVVFINQPNQRQLPVKGVAVFVLVPLPFMYQFWGINILFQGVNSGFW</sequence>
<dbReference type="EMBL" id="JFKA01000004">
    <property type="protein sequence ID" value="OSQ38410.1"/>
    <property type="molecule type" value="Genomic_DNA"/>
</dbReference>
<organism evidence="2 3">
    <name type="scientific">Thalassospira mesophila</name>
    <dbReference type="NCBI Taxonomy" id="1293891"/>
    <lineage>
        <taxon>Bacteria</taxon>
        <taxon>Pseudomonadati</taxon>
        <taxon>Pseudomonadota</taxon>
        <taxon>Alphaproteobacteria</taxon>
        <taxon>Rhodospirillales</taxon>
        <taxon>Thalassospiraceae</taxon>
        <taxon>Thalassospira</taxon>
    </lineage>
</organism>
<protein>
    <submittedName>
        <fullName evidence="2">Uncharacterized protein</fullName>
    </submittedName>
</protein>
<keyword evidence="3" id="KW-1185">Reference proteome</keyword>
<keyword evidence="1" id="KW-0472">Membrane</keyword>
<dbReference type="Proteomes" id="UP000193391">
    <property type="component" value="Unassembled WGS sequence"/>
</dbReference>
<name>A0A1Y2L2J5_9PROT</name>
<evidence type="ECO:0000256" key="1">
    <source>
        <dbReference type="SAM" id="Phobius"/>
    </source>
</evidence>
<feature type="transmembrane region" description="Helical" evidence="1">
    <location>
        <begin position="51"/>
        <end position="73"/>
    </location>
</feature>
<dbReference type="STRING" id="1293891.TMES_11260"/>
<evidence type="ECO:0000313" key="2">
    <source>
        <dbReference type="EMBL" id="OSQ38410.1"/>
    </source>
</evidence>
<keyword evidence="1" id="KW-0812">Transmembrane</keyword>
<evidence type="ECO:0000313" key="3">
    <source>
        <dbReference type="Proteomes" id="UP000193391"/>
    </source>
</evidence>
<reference evidence="2 3" key="1">
    <citation type="submission" date="2014-03" db="EMBL/GenBank/DDBJ databases">
        <title>The draft genome sequence of Thalassospira mesophila JCM 18969.</title>
        <authorList>
            <person name="Lai Q."/>
            <person name="Shao Z."/>
        </authorList>
    </citation>
    <scope>NUCLEOTIDE SEQUENCE [LARGE SCALE GENOMIC DNA]</scope>
    <source>
        <strain evidence="2 3">JCM 18969</strain>
    </source>
</reference>
<gene>
    <name evidence="2" type="ORF">TMES_11260</name>
</gene>